<protein>
    <recommendedName>
        <fullName evidence="4">DUF4845 domain-containing protein</fullName>
    </recommendedName>
</protein>
<dbReference type="Pfam" id="PF16137">
    <property type="entry name" value="DUF4845"/>
    <property type="match status" value="1"/>
</dbReference>
<name>A0A1H5VWS6_9PROT</name>
<accession>A0A1H5VWS6</accession>
<sequence length="123" mass="13726">MNYHKMSRRQKGIGLVSLLMWSVVLVLIVITSLRIVPAYIEYSAIKKNLSAIAKDTGLQNTNLNQIRLAFSRRAQIDDIKSISGQDIKINRETGRVILSASYTAKIPLFSNVSLSIDFEAVSD</sequence>
<organism evidence="2 3">
    <name type="scientific">Nitrosomonas ureae</name>
    <dbReference type="NCBI Taxonomy" id="44577"/>
    <lineage>
        <taxon>Bacteria</taxon>
        <taxon>Pseudomonadati</taxon>
        <taxon>Pseudomonadota</taxon>
        <taxon>Betaproteobacteria</taxon>
        <taxon>Nitrosomonadales</taxon>
        <taxon>Nitrosomonadaceae</taxon>
        <taxon>Nitrosomonas</taxon>
    </lineage>
</organism>
<evidence type="ECO:0000313" key="2">
    <source>
        <dbReference type="EMBL" id="SEF91704.1"/>
    </source>
</evidence>
<keyword evidence="1" id="KW-1133">Transmembrane helix</keyword>
<gene>
    <name evidence="2" type="ORF">SAMN05216334_11518</name>
</gene>
<evidence type="ECO:0008006" key="4">
    <source>
        <dbReference type="Google" id="ProtNLM"/>
    </source>
</evidence>
<keyword evidence="1" id="KW-0472">Membrane</keyword>
<dbReference type="AlphaFoldDB" id="A0A1H5VWS6"/>
<evidence type="ECO:0000313" key="3">
    <source>
        <dbReference type="Proteomes" id="UP000236753"/>
    </source>
</evidence>
<evidence type="ECO:0000256" key="1">
    <source>
        <dbReference type="SAM" id="Phobius"/>
    </source>
</evidence>
<feature type="transmembrane region" description="Helical" evidence="1">
    <location>
        <begin position="12"/>
        <end position="33"/>
    </location>
</feature>
<proteinExistence type="predicted"/>
<dbReference type="RefSeq" id="WP_103966746.1">
    <property type="nucleotide sequence ID" value="NZ_FNUX01000015.1"/>
</dbReference>
<reference evidence="2 3" key="1">
    <citation type="submission" date="2016-10" db="EMBL/GenBank/DDBJ databases">
        <authorList>
            <person name="de Groot N.N."/>
        </authorList>
    </citation>
    <scope>NUCLEOTIDE SEQUENCE [LARGE SCALE GENOMIC DNA]</scope>
    <source>
        <strain evidence="2 3">Nm13</strain>
    </source>
</reference>
<dbReference type="EMBL" id="FNUX01000015">
    <property type="protein sequence ID" value="SEF91704.1"/>
    <property type="molecule type" value="Genomic_DNA"/>
</dbReference>
<dbReference type="OrthoDB" id="9133279at2"/>
<keyword evidence="1" id="KW-0812">Transmembrane</keyword>
<dbReference type="Proteomes" id="UP000236753">
    <property type="component" value="Unassembled WGS sequence"/>
</dbReference>
<dbReference type="InterPro" id="IPR032314">
    <property type="entry name" value="DUF4845"/>
</dbReference>